<dbReference type="Pfam" id="PF04967">
    <property type="entry name" value="HTH_10"/>
    <property type="match status" value="1"/>
</dbReference>
<evidence type="ECO:0000313" key="5">
    <source>
        <dbReference type="EMBL" id="SDJ73662.1"/>
    </source>
</evidence>
<sequence length="236" mass="26444">MEHFDFDLGTEFLLPTLAERNEMTAVVNSVTFTPTYPLRTITDFYCAEQSSLESLLEWDSTVADAIKLGESGERVTYYLYHDPDVIDVRTTKAAVECGGSFSTARSSGGDWTIQLTFPSERGLREFKDRCEEMGVQMELNDRPTIEKLYPNGLTPAQLEAVRLASMRGYFSVPRDTTLSSLGDELGVSSQAVSERIRRAVEALVDTTLPEPEPHGAENLSMSDRYDAHDSYERDDE</sequence>
<reference evidence="5 6" key="1">
    <citation type="submission" date="2016-10" db="EMBL/GenBank/DDBJ databases">
        <authorList>
            <person name="de Groot N.N."/>
        </authorList>
    </citation>
    <scope>NUCLEOTIDE SEQUENCE [LARGE SCALE GENOMIC DNA]</scope>
    <source>
        <strain evidence="5 6">IBRC-M10015</strain>
    </source>
</reference>
<dbReference type="InterPro" id="IPR007050">
    <property type="entry name" value="HTH_bacterioopsin"/>
</dbReference>
<feature type="region of interest" description="Disordered" evidence="3">
    <location>
        <begin position="205"/>
        <end position="236"/>
    </location>
</feature>
<keyword evidence="6" id="KW-1185">Reference proteome</keyword>
<proteinExistence type="predicted"/>
<keyword evidence="1" id="KW-0805">Transcription regulation</keyword>
<dbReference type="PANTHER" id="PTHR34236:SF1">
    <property type="entry name" value="DIMETHYL SULFOXIDE REDUCTASE TRANSCRIPTIONAL ACTIVATOR"/>
    <property type="match status" value="1"/>
</dbReference>
<evidence type="ECO:0000256" key="3">
    <source>
        <dbReference type="SAM" id="MobiDB-lite"/>
    </source>
</evidence>
<keyword evidence="2" id="KW-0804">Transcription</keyword>
<name>A0A1G8W5W0_9EURY</name>
<evidence type="ECO:0000259" key="4">
    <source>
        <dbReference type="Pfam" id="PF04967"/>
    </source>
</evidence>
<evidence type="ECO:0000256" key="1">
    <source>
        <dbReference type="ARBA" id="ARBA00023015"/>
    </source>
</evidence>
<evidence type="ECO:0000256" key="2">
    <source>
        <dbReference type="ARBA" id="ARBA00023163"/>
    </source>
</evidence>
<evidence type="ECO:0000313" key="6">
    <source>
        <dbReference type="Proteomes" id="UP000198856"/>
    </source>
</evidence>
<feature type="compositionally biased region" description="Basic and acidic residues" evidence="3">
    <location>
        <begin position="223"/>
        <end position="236"/>
    </location>
</feature>
<dbReference type="PANTHER" id="PTHR34236">
    <property type="entry name" value="DIMETHYL SULFOXIDE REDUCTASE TRANSCRIPTIONAL ACTIVATOR"/>
    <property type="match status" value="1"/>
</dbReference>
<accession>A0A1G8W5W0</accession>
<protein>
    <submittedName>
        <fullName evidence="5">HTH DNA binding domain-containing protein</fullName>
    </submittedName>
</protein>
<dbReference type="EMBL" id="FNFC01000008">
    <property type="protein sequence ID" value="SDJ73662.1"/>
    <property type="molecule type" value="Genomic_DNA"/>
</dbReference>
<dbReference type="OrthoDB" id="202021at2157"/>
<dbReference type="RefSeq" id="WP_092702362.1">
    <property type="nucleotide sequence ID" value="NZ_FNFC01000008.1"/>
</dbReference>
<dbReference type="Proteomes" id="UP000198856">
    <property type="component" value="Unassembled WGS sequence"/>
</dbReference>
<dbReference type="AlphaFoldDB" id="A0A1G8W5W0"/>
<feature type="domain" description="HTH bat-type" evidence="4">
    <location>
        <begin position="153"/>
        <end position="204"/>
    </location>
</feature>
<organism evidence="5 6">
    <name type="scientific">Halovenus aranensis</name>
    <dbReference type="NCBI Taxonomy" id="890420"/>
    <lineage>
        <taxon>Archaea</taxon>
        <taxon>Methanobacteriati</taxon>
        <taxon>Methanobacteriota</taxon>
        <taxon>Stenosarchaea group</taxon>
        <taxon>Halobacteria</taxon>
        <taxon>Halobacteriales</taxon>
        <taxon>Haloarculaceae</taxon>
        <taxon>Halovenus</taxon>
    </lineage>
</organism>
<gene>
    <name evidence="5" type="ORF">SAMN05216226_10893</name>
</gene>